<dbReference type="AlphaFoldDB" id="A0A0C3NVN2"/>
<feature type="region of interest" description="Disordered" evidence="5">
    <location>
        <begin position="455"/>
        <end position="508"/>
    </location>
</feature>
<dbReference type="GO" id="GO:0005634">
    <property type="term" value="C:nucleus"/>
    <property type="evidence" value="ECO:0007669"/>
    <property type="project" value="UniProtKB-SubCell"/>
</dbReference>
<feature type="compositionally biased region" description="Low complexity" evidence="5">
    <location>
        <begin position="291"/>
        <end position="304"/>
    </location>
</feature>
<proteinExistence type="predicted"/>
<dbReference type="InterPro" id="IPR006565">
    <property type="entry name" value="BTP"/>
</dbReference>
<dbReference type="SUPFAM" id="SSF47113">
    <property type="entry name" value="Histone-fold"/>
    <property type="match status" value="1"/>
</dbReference>
<feature type="domain" description="Bromodomain associated" evidence="6">
    <location>
        <begin position="2"/>
        <end position="78"/>
    </location>
</feature>
<feature type="region of interest" description="Disordered" evidence="5">
    <location>
        <begin position="121"/>
        <end position="277"/>
    </location>
</feature>
<keyword evidence="4" id="KW-0539">Nucleus</keyword>
<feature type="region of interest" description="Disordered" evidence="5">
    <location>
        <begin position="525"/>
        <end position="554"/>
    </location>
</feature>
<protein>
    <recommendedName>
        <fullName evidence="6">Bromodomain associated domain-containing protein</fullName>
    </recommendedName>
</protein>
<evidence type="ECO:0000256" key="5">
    <source>
        <dbReference type="SAM" id="MobiDB-lite"/>
    </source>
</evidence>
<feature type="compositionally biased region" description="Pro residues" evidence="5">
    <location>
        <begin position="241"/>
        <end position="252"/>
    </location>
</feature>
<gene>
    <name evidence="7" type="ORF">PHLGIDRAFT_29045</name>
</gene>
<dbReference type="CDD" id="cd00076">
    <property type="entry name" value="HFD_SF"/>
    <property type="match status" value="1"/>
</dbReference>
<dbReference type="Pfam" id="PF07524">
    <property type="entry name" value="Bromo_TP"/>
    <property type="match status" value="1"/>
</dbReference>
<evidence type="ECO:0000313" key="7">
    <source>
        <dbReference type="EMBL" id="KIP09439.1"/>
    </source>
</evidence>
<feature type="region of interest" description="Disordered" evidence="5">
    <location>
        <begin position="291"/>
        <end position="315"/>
    </location>
</feature>
<feature type="compositionally biased region" description="Pro residues" evidence="5">
    <location>
        <begin position="220"/>
        <end position="233"/>
    </location>
</feature>
<keyword evidence="2" id="KW-0805">Transcription regulation</keyword>
<evidence type="ECO:0000259" key="6">
    <source>
        <dbReference type="SMART" id="SM00576"/>
    </source>
</evidence>
<name>A0A0C3NVN2_PHLG1</name>
<dbReference type="Proteomes" id="UP000053257">
    <property type="component" value="Unassembled WGS sequence"/>
</dbReference>
<dbReference type="GO" id="GO:0046982">
    <property type="term" value="F:protein heterodimerization activity"/>
    <property type="evidence" value="ECO:0007669"/>
    <property type="project" value="InterPro"/>
</dbReference>
<evidence type="ECO:0000256" key="3">
    <source>
        <dbReference type="ARBA" id="ARBA00023163"/>
    </source>
</evidence>
<sequence length="554" mass="60006">MDAGAKKLLETATIETLHAHHFSRASTQATNVLTDLLSRYLTVLSSTCAKYAEHAGRLRLTARDAADALDELGVDVEELSEYCATEGREMARYTVHTGRRLEDLNEFKAALAVGLREDDDDAIPLEYGPVPDHLTSEEEVSDEEGDSEEEAATHSEAQKVADDGMSVDAVRPEDDTARILPEHKGDRISSPRPLTPPLPLSPISNPSTPPRKRPRTSGWSPPPHIPDFLPPFPSHVSRYSPSPPPIALPPTTSPSSSLPPKVARPLTPPPEMVSMSSADYRTPIPYSMSMLASQSSSQLPAPRLSSPPPPLQHAVPEIQPSLYQAYHYALTHPPPKELGPTNPARYKVAVALVDQTIKNPRWEPVPSLFGVSIPNAPRVHAFGPTYAVPLPDEKVGSGKGKEPEEPKFPPVGLRPLIANERVAPVISQQGPRLNTLVKNVLPVSVHLRTTRLLPPPALTQEGRKLTYGPGVSAPWNSGPQPALGGPALQNGAKKEKEKDGKDAAASKPLPDAKLYATWSWEQKSFRDPVRRGRAGTVQLSGAMGNGRRKSESHM</sequence>
<dbReference type="Gene3D" id="1.10.20.10">
    <property type="entry name" value="Histone, subunit A"/>
    <property type="match status" value="1"/>
</dbReference>
<feature type="compositionally biased region" description="Basic and acidic residues" evidence="5">
    <location>
        <begin position="170"/>
        <end position="189"/>
    </location>
</feature>
<evidence type="ECO:0000256" key="2">
    <source>
        <dbReference type="ARBA" id="ARBA00023015"/>
    </source>
</evidence>
<evidence type="ECO:0000256" key="4">
    <source>
        <dbReference type="ARBA" id="ARBA00023242"/>
    </source>
</evidence>
<comment type="subcellular location">
    <subcellularLocation>
        <location evidence="1">Nucleus</location>
    </subcellularLocation>
</comment>
<feature type="compositionally biased region" description="Basic and acidic residues" evidence="5">
    <location>
        <begin position="492"/>
        <end position="504"/>
    </location>
</feature>
<accession>A0A0C3NVN2</accession>
<feature type="compositionally biased region" description="Acidic residues" evidence="5">
    <location>
        <begin position="137"/>
        <end position="150"/>
    </location>
</feature>
<keyword evidence="8" id="KW-1185">Reference proteome</keyword>
<dbReference type="OrthoDB" id="436852at2759"/>
<dbReference type="SMART" id="SM00576">
    <property type="entry name" value="BTP"/>
    <property type="match status" value="1"/>
</dbReference>
<dbReference type="EMBL" id="KN840466">
    <property type="protein sequence ID" value="KIP09439.1"/>
    <property type="molecule type" value="Genomic_DNA"/>
</dbReference>
<dbReference type="InterPro" id="IPR009072">
    <property type="entry name" value="Histone-fold"/>
</dbReference>
<feature type="compositionally biased region" description="Basic and acidic residues" evidence="5">
    <location>
        <begin position="151"/>
        <end position="162"/>
    </location>
</feature>
<evidence type="ECO:0000313" key="8">
    <source>
        <dbReference type="Proteomes" id="UP000053257"/>
    </source>
</evidence>
<dbReference type="STRING" id="745531.A0A0C3NVN2"/>
<organism evidence="7 8">
    <name type="scientific">Phlebiopsis gigantea (strain 11061_1 CR5-6)</name>
    <name type="common">White-rot fungus</name>
    <name type="synonym">Peniophora gigantea</name>
    <dbReference type="NCBI Taxonomy" id="745531"/>
    <lineage>
        <taxon>Eukaryota</taxon>
        <taxon>Fungi</taxon>
        <taxon>Dikarya</taxon>
        <taxon>Basidiomycota</taxon>
        <taxon>Agaricomycotina</taxon>
        <taxon>Agaricomycetes</taxon>
        <taxon>Polyporales</taxon>
        <taxon>Phanerochaetaceae</taxon>
        <taxon>Phlebiopsis</taxon>
    </lineage>
</organism>
<dbReference type="HOGENOM" id="CLU_020640_0_0_1"/>
<reference evidence="7 8" key="1">
    <citation type="journal article" date="2014" name="PLoS Genet.">
        <title>Analysis of the Phlebiopsis gigantea genome, transcriptome and secretome provides insight into its pioneer colonization strategies of wood.</title>
        <authorList>
            <person name="Hori C."/>
            <person name="Ishida T."/>
            <person name="Igarashi K."/>
            <person name="Samejima M."/>
            <person name="Suzuki H."/>
            <person name="Master E."/>
            <person name="Ferreira P."/>
            <person name="Ruiz-Duenas F.J."/>
            <person name="Held B."/>
            <person name="Canessa P."/>
            <person name="Larrondo L.F."/>
            <person name="Schmoll M."/>
            <person name="Druzhinina I.S."/>
            <person name="Kubicek C.P."/>
            <person name="Gaskell J.A."/>
            <person name="Kersten P."/>
            <person name="St John F."/>
            <person name="Glasner J."/>
            <person name="Sabat G."/>
            <person name="Splinter BonDurant S."/>
            <person name="Syed K."/>
            <person name="Yadav J."/>
            <person name="Mgbeahuruike A.C."/>
            <person name="Kovalchuk A."/>
            <person name="Asiegbu F.O."/>
            <person name="Lackner G."/>
            <person name="Hoffmeister D."/>
            <person name="Rencoret J."/>
            <person name="Gutierrez A."/>
            <person name="Sun H."/>
            <person name="Lindquist E."/>
            <person name="Barry K."/>
            <person name="Riley R."/>
            <person name="Grigoriev I.V."/>
            <person name="Henrissat B."/>
            <person name="Kues U."/>
            <person name="Berka R.M."/>
            <person name="Martinez A.T."/>
            <person name="Covert S.F."/>
            <person name="Blanchette R.A."/>
            <person name="Cullen D."/>
        </authorList>
    </citation>
    <scope>NUCLEOTIDE SEQUENCE [LARGE SCALE GENOMIC DNA]</scope>
    <source>
        <strain evidence="7 8">11061_1 CR5-6</strain>
    </source>
</reference>
<keyword evidence="3" id="KW-0804">Transcription</keyword>
<evidence type="ECO:0000256" key="1">
    <source>
        <dbReference type="ARBA" id="ARBA00004123"/>
    </source>
</evidence>